<gene>
    <name evidence="1" type="ORF">L2E82_05986</name>
</gene>
<reference evidence="1 2" key="2">
    <citation type="journal article" date="2022" name="Mol. Ecol. Resour.">
        <title>The genomes of chicory, endive, great burdock and yacon provide insights into Asteraceae paleo-polyploidization history and plant inulin production.</title>
        <authorList>
            <person name="Fan W."/>
            <person name="Wang S."/>
            <person name="Wang H."/>
            <person name="Wang A."/>
            <person name="Jiang F."/>
            <person name="Liu H."/>
            <person name="Zhao H."/>
            <person name="Xu D."/>
            <person name="Zhang Y."/>
        </authorList>
    </citation>
    <scope>NUCLEOTIDE SEQUENCE [LARGE SCALE GENOMIC DNA]</scope>
    <source>
        <strain evidence="2">cv. Punajuju</strain>
        <tissue evidence="1">Leaves</tissue>
    </source>
</reference>
<sequence>MLIEAAVPPNSPSQNLIKIIPISKKTADWKLEEGNWQGTKMRVSSCRVNYSSIPGNCRNEGCGLWKA</sequence>
<reference evidence="2" key="1">
    <citation type="journal article" date="2022" name="Mol. Ecol. Resour.">
        <title>The genomes of chicory, endive, great burdock and yacon provide insights into Asteraceae palaeo-polyploidization history and plant inulin production.</title>
        <authorList>
            <person name="Fan W."/>
            <person name="Wang S."/>
            <person name="Wang H."/>
            <person name="Wang A."/>
            <person name="Jiang F."/>
            <person name="Liu H."/>
            <person name="Zhao H."/>
            <person name="Xu D."/>
            <person name="Zhang Y."/>
        </authorList>
    </citation>
    <scope>NUCLEOTIDE SEQUENCE [LARGE SCALE GENOMIC DNA]</scope>
    <source>
        <strain evidence="2">cv. Punajuju</strain>
    </source>
</reference>
<evidence type="ECO:0000313" key="1">
    <source>
        <dbReference type="EMBL" id="KAI3792116.1"/>
    </source>
</evidence>
<organism evidence="1 2">
    <name type="scientific">Cichorium intybus</name>
    <name type="common">Chicory</name>
    <dbReference type="NCBI Taxonomy" id="13427"/>
    <lineage>
        <taxon>Eukaryota</taxon>
        <taxon>Viridiplantae</taxon>
        <taxon>Streptophyta</taxon>
        <taxon>Embryophyta</taxon>
        <taxon>Tracheophyta</taxon>
        <taxon>Spermatophyta</taxon>
        <taxon>Magnoliopsida</taxon>
        <taxon>eudicotyledons</taxon>
        <taxon>Gunneridae</taxon>
        <taxon>Pentapetalae</taxon>
        <taxon>asterids</taxon>
        <taxon>campanulids</taxon>
        <taxon>Asterales</taxon>
        <taxon>Asteraceae</taxon>
        <taxon>Cichorioideae</taxon>
        <taxon>Cichorieae</taxon>
        <taxon>Cichoriinae</taxon>
        <taxon>Cichorium</taxon>
    </lineage>
</organism>
<evidence type="ECO:0000313" key="2">
    <source>
        <dbReference type="Proteomes" id="UP001055811"/>
    </source>
</evidence>
<keyword evidence="2" id="KW-1185">Reference proteome</keyword>
<dbReference type="Proteomes" id="UP001055811">
    <property type="component" value="Linkage Group LG01"/>
</dbReference>
<name>A0ACB9HA49_CICIN</name>
<proteinExistence type="predicted"/>
<accession>A0ACB9HA49</accession>
<protein>
    <submittedName>
        <fullName evidence="1">Uncharacterized protein</fullName>
    </submittedName>
</protein>
<dbReference type="EMBL" id="CM042009">
    <property type="protein sequence ID" value="KAI3792116.1"/>
    <property type="molecule type" value="Genomic_DNA"/>
</dbReference>
<comment type="caution">
    <text evidence="1">The sequence shown here is derived from an EMBL/GenBank/DDBJ whole genome shotgun (WGS) entry which is preliminary data.</text>
</comment>